<reference evidence="1 2" key="1">
    <citation type="submission" date="2021-06" db="EMBL/GenBank/DDBJ databases">
        <title>Caerostris extrusa draft genome.</title>
        <authorList>
            <person name="Kono N."/>
            <person name="Arakawa K."/>
        </authorList>
    </citation>
    <scope>NUCLEOTIDE SEQUENCE [LARGE SCALE GENOMIC DNA]</scope>
</reference>
<proteinExistence type="predicted"/>
<dbReference type="Proteomes" id="UP001054945">
    <property type="component" value="Unassembled WGS sequence"/>
</dbReference>
<dbReference type="EMBL" id="BPLR01012174">
    <property type="protein sequence ID" value="GIY51898.1"/>
    <property type="molecule type" value="Genomic_DNA"/>
</dbReference>
<evidence type="ECO:0000313" key="2">
    <source>
        <dbReference type="Proteomes" id="UP001054945"/>
    </source>
</evidence>
<sequence>MKLKPLLLPESDLSVTTDNVNERGWCAESIRNEEKNLVESANIYPQQLDSLGEVGAFGITRNTIVTTNNVKAGVLDPSASNLTRESERVAVKPEDNVTHCHSCRASLDTQGFLITVQKIDVVSLNIILASVNTRQLVPRHVVAARVSLQPIIFYLFLMNSE</sequence>
<accession>A0AAV4U2D6</accession>
<comment type="caution">
    <text evidence="1">The sequence shown here is derived from an EMBL/GenBank/DDBJ whole genome shotgun (WGS) entry which is preliminary data.</text>
</comment>
<evidence type="ECO:0000313" key="1">
    <source>
        <dbReference type="EMBL" id="GIY51898.1"/>
    </source>
</evidence>
<dbReference type="AlphaFoldDB" id="A0AAV4U2D6"/>
<name>A0AAV4U2D6_CAEEX</name>
<keyword evidence="2" id="KW-1185">Reference proteome</keyword>
<protein>
    <submittedName>
        <fullName evidence="1">Uncharacterized protein</fullName>
    </submittedName>
</protein>
<organism evidence="1 2">
    <name type="scientific">Caerostris extrusa</name>
    <name type="common">Bark spider</name>
    <name type="synonym">Caerostris bankana</name>
    <dbReference type="NCBI Taxonomy" id="172846"/>
    <lineage>
        <taxon>Eukaryota</taxon>
        <taxon>Metazoa</taxon>
        <taxon>Ecdysozoa</taxon>
        <taxon>Arthropoda</taxon>
        <taxon>Chelicerata</taxon>
        <taxon>Arachnida</taxon>
        <taxon>Araneae</taxon>
        <taxon>Araneomorphae</taxon>
        <taxon>Entelegynae</taxon>
        <taxon>Araneoidea</taxon>
        <taxon>Araneidae</taxon>
        <taxon>Caerostris</taxon>
    </lineage>
</organism>
<gene>
    <name evidence="1" type="ORF">CEXT_136421</name>
</gene>